<dbReference type="CDD" id="cd02440">
    <property type="entry name" value="AdoMet_MTases"/>
    <property type="match status" value="1"/>
</dbReference>
<evidence type="ECO:0000313" key="4">
    <source>
        <dbReference type="Proteomes" id="UP000007967"/>
    </source>
</evidence>
<dbReference type="SUPFAM" id="SSF53335">
    <property type="entry name" value="S-adenosyl-L-methionine-dependent methyltransferases"/>
    <property type="match status" value="1"/>
</dbReference>
<dbReference type="RefSeq" id="WP_012921146.1">
    <property type="nucleotide sequence ID" value="NC_013729.1"/>
</dbReference>
<reference evidence="3 4" key="2">
    <citation type="journal article" date="2010" name="Stand. Genomic Sci.">
        <title>Complete genome sequence of Kribbella flavida type strain (IFO 14399).</title>
        <authorList>
            <person name="Pukall R."/>
            <person name="Lapidus A."/>
            <person name="Glavina Del Rio T."/>
            <person name="Copeland A."/>
            <person name="Tice H."/>
            <person name="Cheng J.-F."/>
            <person name="Lucas S."/>
            <person name="Chen F."/>
            <person name="Nolan M."/>
            <person name="LaButti K."/>
            <person name="Pati A."/>
            <person name="Ivanova N."/>
            <person name="Mavrommatis K."/>
            <person name="Mikhailova N."/>
            <person name="Pitluck S."/>
            <person name="Bruce D."/>
            <person name="Goodwin L."/>
            <person name="Land M."/>
            <person name="Hauser L."/>
            <person name="Chang Y.-J."/>
            <person name="Jeffries C.D."/>
            <person name="Chen A."/>
            <person name="Palaniappan K."/>
            <person name="Chain P."/>
            <person name="Rohde M."/>
            <person name="Goeker M."/>
            <person name="Bristow J."/>
            <person name="Eisen J.A."/>
            <person name="Markowitz V."/>
            <person name="Hugenholtz P."/>
            <person name="Kyrpides N.C."/>
            <person name="Klenk H.-P."/>
            <person name="Brettin T."/>
        </authorList>
    </citation>
    <scope>NUCLEOTIDE SEQUENCE [LARGE SCALE GENOMIC DNA]</scope>
    <source>
        <strain evidence="4">DSM 17836 / JCM 10339 / NBRC 14399</strain>
    </source>
</reference>
<dbReference type="InterPro" id="IPR029063">
    <property type="entry name" value="SAM-dependent_MTases_sf"/>
</dbReference>
<dbReference type="GO" id="GO:0008168">
    <property type="term" value="F:methyltransferase activity"/>
    <property type="evidence" value="ECO:0007669"/>
    <property type="project" value="UniProtKB-KW"/>
</dbReference>
<sequence>MDAIRRHTATNRTSWNQIAPSRPTPPPRFYLDGGSTLDDFEPGLLPDLAGRRMLHLACANGADSISWAFRGASVTGVDISDVAVAAANTLAQATGADARFLAADIYDLPAHLTDFDVVYSSWGVVCWLPDLDRWAEIVAARLRPGGTFLLCEHHPIWEVLAVRSDTLEVTVDYFGRNLPTTQTYDQSKRPTGSTATTEFDAFLWPVSDVVMSLVNAGLQLTHFTEAAQPDMYPGLTRSTFVPATYTIRTTKPV</sequence>
<keyword evidence="3" id="KW-0808">Transferase</keyword>
<reference evidence="4" key="1">
    <citation type="submission" date="2009-09" db="EMBL/GenBank/DDBJ databases">
        <title>The complete genome of Kribbella flavida DSM 17836.</title>
        <authorList>
            <consortium name="US DOE Joint Genome Institute (JGI-PGF)"/>
            <person name="Lucas S."/>
            <person name="Copeland A."/>
            <person name="Lapidus A."/>
            <person name="Glavina del Rio T."/>
            <person name="Dalin E."/>
            <person name="Tice H."/>
            <person name="Bruce D."/>
            <person name="Goodwin L."/>
            <person name="Pitluck S."/>
            <person name="Kyrpides N."/>
            <person name="Mavromatis K."/>
            <person name="Ivanova N."/>
            <person name="Saunders E."/>
            <person name="Brettin T."/>
            <person name="Detter J.C."/>
            <person name="Han C."/>
            <person name="Larimer F."/>
            <person name="Land M."/>
            <person name="Hauser L."/>
            <person name="Markowitz V."/>
            <person name="Cheng J.-F."/>
            <person name="Hugenholtz P."/>
            <person name="Woyke T."/>
            <person name="Wu D."/>
            <person name="Pukall R."/>
            <person name="Klenk H.-P."/>
            <person name="Eisen J.A."/>
        </authorList>
    </citation>
    <scope>NUCLEOTIDE SEQUENCE [LARGE SCALE GENOMIC DNA]</scope>
    <source>
        <strain evidence="4">DSM 17836 / JCM 10339 / NBRC 14399</strain>
    </source>
</reference>
<accession>D2PM10</accession>
<feature type="region of interest" description="Disordered" evidence="1">
    <location>
        <begin position="1"/>
        <end position="26"/>
    </location>
</feature>
<dbReference type="HOGENOM" id="CLU_065741_0_0_11"/>
<gene>
    <name evidence="3" type="ordered locus">Kfla_3532</name>
</gene>
<dbReference type="STRING" id="479435.Kfla_3532"/>
<name>D2PM10_KRIFD</name>
<dbReference type="Proteomes" id="UP000007967">
    <property type="component" value="Chromosome"/>
</dbReference>
<dbReference type="Gene3D" id="3.40.50.150">
    <property type="entry name" value="Vaccinia Virus protein VP39"/>
    <property type="match status" value="1"/>
</dbReference>
<dbReference type="OrthoDB" id="8385759at2"/>
<keyword evidence="3" id="KW-0489">Methyltransferase</keyword>
<evidence type="ECO:0000259" key="2">
    <source>
        <dbReference type="Pfam" id="PF13649"/>
    </source>
</evidence>
<dbReference type="AlphaFoldDB" id="D2PM10"/>
<dbReference type="GO" id="GO:0032259">
    <property type="term" value="P:methylation"/>
    <property type="evidence" value="ECO:0007669"/>
    <property type="project" value="UniProtKB-KW"/>
</dbReference>
<organism evidence="3 4">
    <name type="scientific">Kribbella flavida (strain DSM 17836 / JCM 10339 / NBRC 14399)</name>
    <dbReference type="NCBI Taxonomy" id="479435"/>
    <lineage>
        <taxon>Bacteria</taxon>
        <taxon>Bacillati</taxon>
        <taxon>Actinomycetota</taxon>
        <taxon>Actinomycetes</taxon>
        <taxon>Propionibacteriales</taxon>
        <taxon>Kribbellaceae</taxon>
        <taxon>Kribbella</taxon>
    </lineage>
</organism>
<proteinExistence type="predicted"/>
<evidence type="ECO:0000313" key="3">
    <source>
        <dbReference type="EMBL" id="ADB32590.1"/>
    </source>
</evidence>
<feature type="domain" description="Methyltransferase" evidence="2">
    <location>
        <begin position="54"/>
        <end position="146"/>
    </location>
</feature>
<protein>
    <submittedName>
        <fullName evidence="3">Methyltransferase type 12</fullName>
    </submittedName>
</protein>
<dbReference type="PANTHER" id="PTHR43464:SF82">
    <property type="entry name" value="METHYLTRANSFERASE DOMAIN-CONTAINING PROTEIN"/>
    <property type="match status" value="1"/>
</dbReference>
<dbReference type="KEGG" id="kfl:Kfla_3532"/>
<dbReference type="InterPro" id="IPR041698">
    <property type="entry name" value="Methyltransf_25"/>
</dbReference>
<feature type="compositionally biased region" description="Polar residues" evidence="1">
    <location>
        <begin position="10"/>
        <end position="19"/>
    </location>
</feature>
<dbReference type="Pfam" id="PF13649">
    <property type="entry name" value="Methyltransf_25"/>
    <property type="match status" value="1"/>
</dbReference>
<dbReference type="EMBL" id="CP001736">
    <property type="protein sequence ID" value="ADB32590.1"/>
    <property type="molecule type" value="Genomic_DNA"/>
</dbReference>
<evidence type="ECO:0000256" key="1">
    <source>
        <dbReference type="SAM" id="MobiDB-lite"/>
    </source>
</evidence>
<dbReference type="eggNOG" id="COG0500">
    <property type="taxonomic scope" value="Bacteria"/>
</dbReference>
<keyword evidence="4" id="KW-1185">Reference proteome</keyword>
<dbReference type="PANTHER" id="PTHR43464">
    <property type="entry name" value="METHYLTRANSFERASE"/>
    <property type="match status" value="1"/>
</dbReference>